<keyword evidence="1" id="KW-0378">Hydrolase</keyword>
<dbReference type="RefSeq" id="WP_380794756.1">
    <property type="nucleotide sequence ID" value="NZ_JBHRVU010000004.1"/>
</dbReference>
<accession>A0ABV7NDR5</accession>
<evidence type="ECO:0000313" key="3">
    <source>
        <dbReference type="EMBL" id="MFC3441145.1"/>
    </source>
</evidence>
<dbReference type="InterPro" id="IPR036514">
    <property type="entry name" value="SGNH_hydro_sf"/>
</dbReference>
<dbReference type="InterPro" id="IPR005181">
    <property type="entry name" value="SASA"/>
</dbReference>
<protein>
    <submittedName>
        <fullName evidence="3">Sialate O-acetylesterase</fullName>
    </submittedName>
</protein>
<dbReference type="Pfam" id="PF03629">
    <property type="entry name" value="SASA"/>
    <property type="match status" value="1"/>
</dbReference>
<organism evidence="3 4">
    <name type="scientific">Sphingobium rhizovicinum</name>
    <dbReference type="NCBI Taxonomy" id="432308"/>
    <lineage>
        <taxon>Bacteria</taxon>
        <taxon>Pseudomonadati</taxon>
        <taxon>Pseudomonadota</taxon>
        <taxon>Alphaproteobacteria</taxon>
        <taxon>Sphingomonadales</taxon>
        <taxon>Sphingomonadaceae</taxon>
        <taxon>Sphingobium</taxon>
    </lineage>
</organism>
<sequence length="302" mass="33616">MRKIIWLGLAVAALALIVAIAGPFLGNAYLLNDAKREIRERLGLPKFWVTTFNTNVAAYEERTCPNDNPIIIVTGGQSNAANSYDRPPSAVPNDQSYMIFNGRCYGLKSPVLGTTGDGDSLWPALGNAIHRQSGRPVLFINGAVGGVQLGDWLDDRSGYLKRLSDQLRQARQKGYRPDYVLWIQGETDANTLIDPNLYVNQQKALIDRLDQTGLIDRATPWLLYRSTRCMHRRNNGPDIDAAMTRFTHGSPRFLTGPLVSAYDDSYRRDTCHLNRRGRDRLVADTMQVLGPRLSGLAVSNGR</sequence>
<proteinExistence type="predicted"/>
<dbReference type="SUPFAM" id="SSF52266">
    <property type="entry name" value="SGNH hydrolase"/>
    <property type="match status" value="1"/>
</dbReference>
<dbReference type="EMBL" id="JBHRVU010000004">
    <property type="protein sequence ID" value="MFC3441145.1"/>
    <property type="molecule type" value="Genomic_DNA"/>
</dbReference>
<reference evidence="4" key="1">
    <citation type="journal article" date="2019" name="Int. J. Syst. Evol. Microbiol.">
        <title>The Global Catalogue of Microorganisms (GCM) 10K type strain sequencing project: providing services to taxonomists for standard genome sequencing and annotation.</title>
        <authorList>
            <consortium name="The Broad Institute Genomics Platform"/>
            <consortium name="The Broad Institute Genome Sequencing Center for Infectious Disease"/>
            <person name="Wu L."/>
            <person name="Ma J."/>
        </authorList>
    </citation>
    <scope>NUCLEOTIDE SEQUENCE [LARGE SCALE GENOMIC DNA]</scope>
    <source>
        <strain evidence="4">CCM 7491</strain>
    </source>
</reference>
<evidence type="ECO:0000313" key="4">
    <source>
        <dbReference type="Proteomes" id="UP001595681"/>
    </source>
</evidence>
<keyword evidence="4" id="KW-1185">Reference proteome</keyword>
<dbReference type="Proteomes" id="UP001595681">
    <property type="component" value="Unassembled WGS sequence"/>
</dbReference>
<dbReference type="Gene3D" id="3.40.50.1110">
    <property type="entry name" value="SGNH hydrolase"/>
    <property type="match status" value="1"/>
</dbReference>
<gene>
    <name evidence="3" type="ORF">ACFOKF_08035</name>
</gene>
<evidence type="ECO:0000259" key="2">
    <source>
        <dbReference type="Pfam" id="PF03629"/>
    </source>
</evidence>
<evidence type="ECO:0000256" key="1">
    <source>
        <dbReference type="ARBA" id="ARBA00022801"/>
    </source>
</evidence>
<name>A0ABV7NDR5_9SPHN</name>
<comment type="caution">
    <text evidence="3">The sequence shown here is derived from an EMBL/GenBank/DDBJ whole genome shotgun (WGS) entry which is preliminary data.</text>
</comment>
<feature type="domain" description="Sialate O-acetylesterase" evidence="2">
    <location>
        <begin position="126"/>
        <end position="211"/>
    </location>
</feature>